<comment type="caution">
    <text evidence="1">The sequence shown here is derived from an EMBL/GenBank/DDBJ whole genome shotgun (WGS) entry which is preliminary data.</text>
</comment>
<dbReference type="Proteomes" id="UP000683000">
    <property type="component" value="Unassembled WGS sequence"/>
</dbReference>
<keyword evidence="2" id="KW-1185">Reference proteome</keyword>
<sequence>MPHLRYLSVELCNALVDRVQSTWPIPPAIRSWAPVSRFFDYLRLPAVEQVDVELASRPTEQEFKSLLATLPGTCNHQSLIDIHIHTFETVEPSKPVPDPQYISFHHLSPLTVFVNIRAIRMKLPRGVDLSEQELLQLALSWPRLEEFNVGRNDAEIRALTTGQCRSLSHFSFPFNTHGYTEVHQGHPWHGLKLPDGAVIDVGVSPIEEDSIETLGIFFHVAPFPQFRLYDDWDDSEPMDFEEHPELVHLFSERWERVRSLACKHWMERDSLLSSLRNRGQHCA</sequence>
<dbReference type="AlphaFoldDB" id="A0A8I2YHL9"/>
<dbReference type="OrthoDB" id="3543113at2759"/>
<evidence type="ECO:0000313" key="1">
    <source>
        <dbReference type="EMBL" id="KAG6371937.1"/>
    </source>
</evidence>
<accession>A0A8I2YHL9</accession>
<reference evidence="1" key="1">
    <citation type="submission" date="2021-03" db="EMBL/GenBank/DDBJ databases">
        <title>Evolutionary innovations through gain and loss of genes in the ectomycorrhizal Boletales.</title>
        <authorList>
            <person name="Wu G."/>
            <person name="Miyauchi S."/>
            <person name="Morin E."/>
            <person name="Yang Z.-L."/>
            <person name="Xu J."/>
            <person name="Martin F.M."/>
        </authorList>
    </citation>
    <scope>NUCLEOTIDE SEQUENCE</scope>
    <source>
        <strain evidence="1">BR01</strain>
    </source>
</reference>
<gene>
    <name evidence="1" type="ORF">JVT61DRAFT_8948</name>
</gene>
<proteinExistence type="predicted"/>
<dbReference type="EMBL" id="JAGFBS010000031">
    <property type="protein sequence ID" value="KAG6371937.1"/>
    <property type="molecule type" value="Genomic_DNA"/>
</dbReference>
<organism evidence="1 2">
    <name type="scientific">Boletus reticuloceps</name>
    <dbReference type="NCBI Taxonomy" id="495285"/>
    <lineage>
        <taxon>Eukaryota</taxon>
        <taxon>Fungi</taxon>
        <taxon>Dikarya</taxon>
        <taxon>Basidiomycota</taxon>
        <taxon>Agaricomycotina</taxon>
        <taxon>Agaricomycetes</taxon>
        <taxon>Agaricomycetidae</taxon>
        <taxon>Boletales</taxon>
        <taxon>Boletineae</taxon>
        <taxon>Boletaceae</taxon>
        <taxon>Boletoideae</taxon>
        <taxon>Boletus</taxon>
    </lineage>
</organism>
<evidence type="ECO:0000313" key="2">
    <source>
        <dbReference type="Proteomes" id="UP000683000"/>
    </source>
</evidence>
<protein>
    <submittedName>
        <fullName evidence="1">Uncharacterized protein</fullName>
    </submittedName>
</protein>
<name>A0A8I2YHL9_9AGAM</name>